<sequence>MDQQQQRAQAPPWPLILFPGAAADPGTTVSLSSAVPSASSLALTPASSRPTTPLLAPSSPLATPPTTPRSRTPRSFRSRRTDRDLRIAAFGRVPALDWPPVGEPTPPPNPLRALTPLAARLGGLTGAVPGDKGFFSFHAPLQSLADIPAILHVLAACPITQVSITLVAQDPGATQLLFDELTLPVGISYVDLSAMNLPRAAIPQFADFLRRSYASGVETILVPKAAFADRAALMAAVSGVIEAHPTLEHINLASAHVPTQRNLAAKAAARVEFRYLLDMARTLSHVRCDCKICTRAHALEFGRSHAKRLPPRAVRRILEFAAYRFTPAQVGRICDYAQNKAEWAVVAAALASHRDVGHREHAAAADEWIRNGGFFVRRGM</sequence>
<feature type="region of interest" description="Disordered" evidence="1">
    <location>
        <begin position="26"/>
        <end position="81"/>
    </location>
</feature>
<organism evidence="2 3">
    <name type="scientific">Vanrija pseudolonga</name>
    <dbReference type="NCBI Taxonomy" id="143232"/>
    <lineage>
        <taxon>Eukaryota</taxon>
        <taxon>Fungi</taxon>
        <taxon>Dikarya</taxon>
        <taxon>Basidiomycota</taxon>
        <taxon>Agaricomycotina</taxon>
        <taxon>Tremellomycetes</taxon>
        <taxon>Trichosporonales</taxon>
        <taxon>Trichosporonaceae</taxon>
        <taxon>Vanrija</taxon>
    </lineage>
</organism>
<protein>
    <submittedName>
        <fullName evidence="2">Uncharacterized protein</fullName>
    </submittedName>
</protein>
<evidence type="ECO:0000313" key="2">
    <source>
        <dbReference type="EMBL" id="WOO80414.1"/>
    </source>
</evidence>
<dbReference type="RefSeq" id="XP_062626446.1">
    <property type="nucleotide sequence ID" value="XM_062770462.1"/>
</dbReference>
<feature type="compositionally biased region" description="Low complexity" evidence="1">
    <location>
        <begin position="27"/>
        <end position="61"/>
    </location>
</feature>
<dbReference type="EMBL" id="CP086716">
    <property type="protein sequence ID" value="WOO80414.1"/>
    <property type="molecule type" value="Genomic_DNA"/>
</dbReference>
<accession>A0AAF1BL55</accession>
<reference evidence="2" key="1">
    <citation type="submission" date="2023-10" db="EMBL/GenBank/DDBJ databases">
        <authorList>
            <person name="Noh H."/>
        </authorList>
    </citation>
    <scope>NUCLEOTIDE SEQUENCE</scope>
    <source>
        <strain evidence="2">DUCC4014</strain>
    </source>
</reference>
<dbReference type="Proteomes" id="UP000827549">
    <property type="component" value="Chromosome 3"/>
</dbReference>
<gene>
    <name evidence="2" type="ORF">LOC62_03G003932</name>
</gene>
<keyword evidence="3" id="KW-1185">Reference proteome</keyword>
<name>A0AAF1BL55_9TREE</name>
<dbReference type="AlphaFoldDB" id="A0AAF1BL55"/>
<proteinExistence type="predicted"/>
<dbReference type="GeneID" id="87807173"/>
<evidence type="ECO:0000313" key="3">
    <source>
        <dbReference type="Proteomes" id="UP000827549"/>
    </source>
</evidence>
<evidence type="ECO:0000256" key="1">
    <source>
        <dbReference type="SAM" id="MobiDB-lite"/>
    </source>
</evidence>